<keyword evidence="7" id="KW-1185">Reference proteome</keyword>
<evidence type="ECO:0000256" key="4">
    <source>
        <dbReference type="SAM" id="Coils"/>
    </source>
</evidence>
<dbReference type="InterPro" id="IPR000092">
    <property type="entry name" value="Polyprenyl_synt"/>
</dbReference>
<dbReference type="GO" id="GO:0046872">
    <property type="term" value="F:metal ion binding"/>
    <property type="evidence" value="ECO:0007669"/>
    <property type="project" value="UniProtKB-KW"/>
</dbReference>
<reference evidence="6" key="1">
    <citation type="submission" date="2020-04" db="EMBL/GenBank/DDBJ databases">
        <title>Draft genome resource of the tomato pathogen Pseudocercospora fuligena.</title>
        <authorList>
            <person name="Zaccaron A."/>
        </authorList>
    </citation>
    <scope>NUCLEOTIDE SEQUENCE</scope>
    <source>
        <strain evidence="6">PF001</strain>
    </source>
</reference>
<feature type="coiled-coil region" evidence="4">
    <location>
        <begin position="596"/>
        <end position="623"/>
    </location>
</feature>
<keyword evidence="1" id="KW-0808">Transferase</keyword>
<dbReference type="Pfam" id="PF00348">
    <property type="entry name" value="polyprenyl_synt"/>
    <property type="match status" value="1"/>
</dbReference>
<dbReference type="GO" id="GO:0008299">
    <property type="term" value="P:isoprenoid biosynthetic process"/>
    <property type="evidence" value="ECO:0007669"/>
    <property type="project" value="InterPro"/>
</dbReference>
<comment type="caution">
    <text evidence="6">The sequence shown here is derived from an EMBL/GenBank/DDBJ whole genome shotgun (WGS) entry which is preliminary data.</text>
</comment>
<name>A0A8H6RCJ4_9PEZI</name>
<dbReference type="EMBL" id="JABCIY010000216">
    <property type="protein sequence ID" value="KAF7188102.1"/>
    <property type="molecule type" value="Genomic_DNA"/>
</dbReference>
<feature type="region of interest" description="Disordered" evidence="5">
    <location>
        <begin position="249"/>
        <end position="315"/>
    </location>
</feature>
<keyword evidence="4" id="KW-0175">Coiled coil</keyword>
<dbReference type="SUPFAM" id="SSF48576">
    <property type="entry name" value="Terpenoid synthases"/>
    <property type="match status" value="2"/>
</dbReference>
<dbReference type="Proteomes" id="UP000660729">
    <property type="component" value="Unassembled WGS sequence"/>
</dbReference>
<evidence type="ECO:0000256" key="3">
    <source>
        <dbReference type="ARBA" id="ARBA00022842"/>
    </source>
</evidence>
<dbReference type="AlphaFoldDB" id="A0A8H6RCJ4"/>
<protein>
    <submittedName>
        <fullName evidence="6">Ophiobolin F synthase</fullName>
    </submittedName>
</protein>
<accession>A0A8H6RCJ4</accession>
<dbReference type="PANTHER" id="PTHR12001">
    <property type="entry name" value="GERANYLGERANYL PYROPHOSPHATE SYNTHASE"/>
    <property type="match status" value="1"/>
</dbReference>
<dbReference type="PANTHER" id="PTHR12001:SF72">
    <property type="entry name" value="THIJ_PFPI FAMILY PROTEIN (AFU_ORTHOLOGUE AFUA_3G01210)-RELATED"/>
    <property type="match status" value="1"/>
</dbReference>
<dbReference type="InterPro" id="IPR008949">
    <property type="entry name" value="Isoprenoid_synthase_dom_sf"/>
</dbReference>
<keyword evidence="2" id="KW-0479">Metal-binding</keyword>
<dbReference type="OrthoDB" id="6921389at2759"/>
<dbReference type="GO" id="GO:0046165">
    <property type="term" value="P:alcohol biosynthetic process"/>
    <property type="evidence" value="ECO:0007669"/>
    <property type="project" value="UniProtKB-ARBA"/>
</dbReference>
<dbReference type="GO" id="GO:0043386">
    <property type="term" value="P:mycotoxin biosynthetic process"/>
    <property type="evidence" value="ECO:0007669"/>
    <property type="project" value="UniProtKB-ARBA"/>
</dbReference>
<evidence type="ECO:0000256" key="1">
    <source>
        <dbReference type="ARBA" id="ARBA00022679"/>
    </source>
</evidence>
<dbReference type="Pfam" id="PF19086">
    <property type="entry name" value="Terpene_syn_C_2"/>
    <property type="match status" value="1"/>
</dbReference>
<feature type="compositionally biased region" description="Basic and acidic residues" evidence="5">
    <location>
        <begin position="256"/>
        <end position="272"/>
    </location>
</feature>
<proteinExistence type="predicted"/>
<dbReference type="Gene3D" id="1.10.600.10">
    <property type="entry name" value="Farnesyl Diphosphate Synthase"/>
    <property type="match status" value="2"/>
</dbReference>
<keyword evidence="3" id="KW-0460">Magnesium</keyword>
<dbReference type="GO" id="GO:0004659">
    <property type="term" value="F:prenyltransferase activity"/>
    <property type="evidence" value="ECO:0007669"/>
    <property type="project" value="InterPro"/>
</dbReference>
<sequence>MHTFMMMVWAVVEYAEDKSPVQETNRELFEGLDFDDKPPASVKQNTKRKQLQAKMAVDLMDIDREQGLEVLRLWKEMADVFVEIRDLNFTNLDDYVRFRAIDAGCPWTMSLLCFSLDFILTKKEEQELDEITTAAYSAWVLVNDYFSWEKELINHESNGSTGVIVSAVFLFMRWHSVDATEAKRLLRSEIIAREEEFARLINDFKKRGGVTARQQRWFELLELVTAGNFAWSMTTARYDLNGEDAYPTLRSKHQKKDSVVDLDDHGAKRTDSPQEPASVESSEFIEGKEGIDEASVMSKDKPDANERLNGTRPLDVSDKDETVNFSRKSAFVSRLPLDSYEHIVEDPRIYVEYMPSKGVRNAAIDALDVWYEVPENSLQIIKNIVTTLHSSSLMLDDIQDGSPLRREYPATHVIYGVPQTINAANSLMIKAVEAAQSLSSEAATIVTARLLDAHIGQGMDLHWKHHTSVPTEEDYFSMVDGKTGGLFLLASDLMRLEATSNKDVDVSELMLVVGRFFQSRDDYQNLQAAEASYTKQKGLAEDISEGKISLPLIHALRSPDHRLRLLSILEQRKFNGNVPLEVRQMAVKDITAAGGLQSTLEVIVRLQTEIDQLVAKYEEQTRRSNWILRLLRLRLHIE</sequence>
<evidence type="ECO:0000256" key="2">
    <source>
        <dbReference type="ARBA" id="ARBA00022723"/>
    </source>
</evidence>
<evidence type="ECO:0000313" key="7">
    <source>
        <dbReference type="Proteomes" id="UP000660729"/>
    </source>
</evidence>
<organism evidence="6 7">
    <name type="scientific">Pseudocercospora fuligena</name>
    <dbReference type="NCBI Taxonomy" id="685502"/>
    <lineage>
        <taxon>Eukaryota</taxon>
        <taxon>Fungi</taxon>
        <taxon>Dikarya</taxon>
        <taxon>Ascomycota</taxon>
        <taxon>Pezizomycotina</taxon>
        <taxon>Dothideomycetes</taxon>
        <taxon>Dothideomycetidae</taxon>
        <taxon>Mycosphaerellales</taxon>
        <taxon>Mycosphaerellaceae</taxon>
        <taxon>Pseudocercospora</taxon>
    </lineage>
</organism>
<evidence type="ECO:0000256" key="5">
    <source>
        <dbReference type="SAM" id="MobiDB-lite"/>
    </source>
</evidence>
<evidence type="ECO:0000313" key="6">
    <source>
        <dbReference type="EMBL" id="KAF7188102.1"/>
    </source>
</evidence>
<gene>
    <name evidence="6" type="ORF">HII31_10576</name>
</gene>